<evidence type="ECO:0000256" key="6">
    <source>
        <dbReference type="ARBA" id="ARBA00023136"/>
    </source>
</evidence>
<dbReference type="GO" id="GO:0004713">
    <property type="term" value="F:protein tyrosine kinase activity"/>
    <property type="evidence" value="ECO:0007669"/>
    <property type="project" value="TreeGrafter"/>
</dbReference>
<dbReference type="Pfam" id="PF02706">
    <property type="entry name" value="Wzz"/>
    <property type="match status" value="1"/>
</dbReference>
<comment type="caution">
    <text evidence="9">The sequence shown here is derived from an EMBL/GenBank/DDBJ whole genome shotgun (WGS) entry which is preliminary data.</text>
</comment>
<feature type="transmembrane region" description="Helical" evidence="7">
    <location>
        <begin position="14"/>
        <end position="33"/>
    </location>
</feature>
<dbReference type="eggNOG" id="COG3944">
    <property type="taxonomic scope" value="Bacteria"/>
</dbReference>
<evidence type="ECO:0000256" key="7">
    <source>
        <dbReference type="SAM" id="Phobius"/>
    </source>
</evidence>
<gene>
    <name evidence="9" type="ORF">ET33_11995</name>
</gene>
<dbReference type="InterPro" id="IPR003856">
    <property type="entry name" value="LPS_length_determ_N"/>
</dbReference>
<keyword evidence="10" id="KW-1185">Reference proteome</keyword>
<evidence type="ECO:0000256" key="4">
    <source>
        <dbReference type="ARBA" id="ARBA00022692"/>
    </source>
</evidence>
<keyword evidence="3" id="KW-1003">Cell membrane</keyword>
<name>A0A081NZV9_9BACL</name>
<evidence type="ECO:0000259" key="8">
    <source>
        <dbReference type="Pfam" id="PF02706"/>
    </source>
</evidence>
<dbReference type="InterPro" id="IPR050445">
    <property type="entry name" value="Bact_polysacc_biosynth/exp"/>
</dbReference>
<dbReference type="Proteomes" id="UP000028123">
    <property type="component" value="Unassembled WGS sequence"/>
</dbReference>
<evidence type="ECO:0000313" key="10">
    <source>
        <dbReference type="Proteomes" id="UP000028123"/>
    </source>
</evidence>
<sequence>MDFVYYVRAVRKKLLWIVSFVLIACLTSFYVTYKILPPSYESSVRLIVNSGDKLDLGAVNTNILLINTFKELIKSPTVLNKTVSEYPDLKLSSEDLSKKLKVSSSKDSQLLTISITQSSYEYGNQIVNAVAKVFQSQVANIMQVHNIYILPDGPADGEAPKAASKLLINVLLAFVVSLLLSVGFIIARETLDDTIKNPAVLEAELGLIPLGNVSVTTKKDWKRREAKTMNRKVGDPTYAKLS</sequence>
<keyword evidence="4 7" id="KW-0812">Transmembrane</keyword>
<dbReference type="EMBL" id="JNVM01000018">
    <property type="protein sequence ID" value="KEQ23982.1"/>
    <property type="molecule type" value="Genomic_DNA"/>
</dbReference>
<dbReference type="GO" id="GO:0005886">
    <property type="term" value="C:plasma membrane"/>
    <property type="evidence" value="ECO:0007669"/>
    <property type="project" value="UniProtKB-SubCell"/>
</dbReference>
<keyword evidence="6 7" id="KW-0472">Membrane</keyword>
<dbReference type="OrthoDB" id="2360475at2"/>
<dbReference type="PANTHER" id="PTHR32309:SF13">
    <property type="entry name" value="FERRIC ENTEROBACTIN TRANSPORT PROTEIN FEPE"/>
    <property type="match status" value="1"/>
</dbReference>
<evidence type="ECO:0000256" key="5">
    <source>
        <dbReference type="ARBA" id="ARBA00022989"/>
    </source>
</evidence>
<feature type="transmembrane region" description="Helical" evidence="7">
    <location>
        <begin position="166"/>
        <end position="187"/>
    </location>
</feature>
<keyword evidence="5 7" id="KW-1133">Transmembrane helix</keyword>
<evidence type="ECO:0000256" key="3">
    <source>
        <dbReference type="ARBA" id="ARBA00022475"/>
    </source>
</evidence>
<protein>
    <recommendedName>
        <fullName evidence="8">Polysaccharide chain length determinant N-terminal domain-containing protein</fullName>
    </recommendedName>
</protein>
<comment type="similarity">
    <text evidence="2">Belongs to the CpsC/CapA family.</text>
</comment>
<evidence type="ECO:0000256" key="2">
    <source>
        <dbReference type="ARBA" id="ARBA00006683"/>
    </source>
</evidence>
<proteinExistence type="inferred from homology"/>
<evidence type="ECO:0000313" key="9">
    <source>
        <dbReference type="EMBL" id="KEQ23982.1"/>
    </source>
</evidence>
<feature type="domain" description="Polysaccharide chain length determinant N-terminal" evidence="8">
    <location>
        <begin position="1"/>
        <end position="85"/>
    </location>
</feature>
<comment type="subcellular location">
    <subcellularLocation>
        <location evidence="1">Cell membrane</location>
        <topology evidence="1">Multi-pass membrane protein</topology>
    </subcellularLocation>
</comment>
<dbReference type="RefSeq" id="WP_036687040.1">
    <property type="nucleotide sequence ID" value="NZ_FYEP01000005.1"/>
</dbReference>
<accession>A0A081NZV9</accession>
<dbReference type="AlphaFoldDB" id="A0A081NZV9"/>
<evidence type="ECO:0000256" key="1">
    <source>
        <dbReference type="ARBA" id="ARBA00004651"/>
    </source>
</evidence>
<reference evidence="9 10" key="1">
    <citation type="submission" date="2014-06" db="EMBL/GenBank/DDBJ databases">
        <title>Draft genome sequence of Paenibacillus sp. MSt1.</title>
        <authorList>
            <person name="Aw Y.K."/>
            <person name="Ong K.S."/>
            <person name="Gan H.M."/>
            <person name="Lee S.M."/>
        </authorList>
    </citation>
    <scope>NUCLEOTIDE SEQUENCE [LARGE SCALE GENOMIC DNA]</scope>
    <source>
        <strain evidence="9 10">MSt1</strain>
    </source>
</reference>
<dbReference type="PANTHER" id="PTHR32309">
    <property type="entry name" value="TYROSINE-PROTEIN KINASE"/>
    <property type="match status" value="1"/>
</dbReference>
<organism evidence="9 10">
    <name type="scientific">Paenibacillus tyrfis</name>
    <dbReference type="NCBI Taxonomy" id="1501230"/>
    <lineage>
        <taxon>Bacteria</taxon>
        <taxon>Bacillati</taxon>
        <taxon>Bacillota</taxon>
        <taxon>Bacilli</taxon>
        <taxon>Bacillales</taxon>
        <taxon>Paenibacillaceae</taxon>
        <taxon>Paenibacillus</taxon>
    </lineage>
</organism>